<dbReference type="InterPro" id="IPR029058">
    <property type="entry name" value="AB_hydrolase_fold"/>
</dbReference>
<dbReference type="EMBL" id="BPRH01001667">
    <property type="protein sequence ID" value="GJF14251.1"/>
    <property type="molecule type" value="Genomic_DNA"/>
</dbReference>
<dbReference type="InterPro" id="IPR000073">
    <property type="entry name" value="AB_hydrolase_1"/>
</dbReference>
<name>A0ABQ4VAQ2_9MYCO</name>
<feature type="domain" description="AB hydrolase-1" evidence="4">
    <location>
        <begin position="180"/>
        <end position="299"/>
    </location>
</feature>
<dbReference type="Gene3D" id="3.40.50.1820">
    <property type="entry name" value="alpha/beta hydrolase"/>
    <property type="match status" value="1"/>
</dbReference>
<accession>A0ABQ4VAQ2</accession>
<reference evidence="5 6" key="1">
    <citation type="submission" date="2021-08" db="EMBL/GenBank/DDBJ databases">
        <title>Draft genome sequence of Mycolicibacterium sp. NGTWS1702 strain.</title>
        <authorList>
            <person name="Matsumoto M."/>
            <person name="Tang B.C.C."/>
            <person name="Machida Y."/>
            <person name="Matoyama H."/>
            <person name="Kishihara T."/>
            <person name="Sato S."/>
            <person name="Kondo I."/>
            <person name="Sano M."/>
            <person name="Kato G."/>
        </authorList>
    </citation>
    <scope>NUCLEOTIDE SEQUENCE [LARGE SCALE GENOMIC DNA]</scope>
    <source>
        <strain evidence="5 6">NGTWSNA01</strain>
    </source>
</reference>
<protein>
    <submittedName>
        <fullName evidence="5">Peptidase</fullName>
    </submittedName>
</protein>
<gene>
    <name evidence="5" type="ORF">NGTWS1702_15830</name>
</gene>
<proteinExistence type="inferred from homology"/>
<comment type="similarity">
    <text evidence="2">Belongs to the AB hydrolase superfamily. FUS2 hydrolase family.</text>
</comment>
<dbReference type="PANTHER" id="PTHR22946">
    <property type="entry name" value="DIENELACTONE HYDROLASE DOMAIN-CONTAINING PROTEIN-RELATED"/>
    <property type="match status" value="1"/>
</dbReference>
<evidence type="ECO:0000313" key="5">
    <source>
        <dbReference type="EMBL" id="GJF14251.1"/>
    </source>
</evidence>
<comment type="caution">
    <text evidence="5">The sequence shown here is derived from an EMBL/GenBank/DDBJ whole genome shotgun (WGS) entry which is preliminary data.</text>
</comment>
<evidence type="ECO:0000256" key="1">
    <source>
        <dbReference type="ARBA" id="ARBA00022801"/>
    </source>
</evidence>
<evidence type="ECO:0000313" key="6">
    <source>
        <dbReference type="Proteomes" id="UP001060504"/>
    </source>
</evidence>
<evidence type="ECO:0000256" key="3">
    <source>
        <dbReference type="SAM" id="MobiDB-lite"/>
    </source>
</evidence>
<organism evidence="5 6">
    <name type="scientific">Mycolicibacterium cyprinidarum</name>
    <dbReference type="NCBI Taxonomy" id="2860311"/>
    <lineage>
        <taxon>Bacteria</taxon>
        <taxon>Bacillati</taxon>
        <taxon>Actinomycetota</taxon>
        <taxon>Actinomycetes</taxon>
        <taxon>Mycobacteriales</taxon>
        <taxon>Mycobacteriaceae</taxon>
        <taxon>Mycolicibacterium</taxon>
    </lineage>
</organism>
<dbReference type="SUPFAM" id="SSF53474">
    <property type="entry name" value="alpha/beta-Hydrolases"/>
    <property type="match status" value="1"/>
</dbReference>
<evidence type="ECO:0000259" key="4">
    <source>
        <dbReference type="Pfam" id="PF00561"/>
    </source>
</evidence>
<keyword evidence="1" id="KW-0378">Hydrolase</keyword>
<dbReference type="InterPro" id="IPR050261">
    <property type="entry name" value="FrsA_esterase"/>
</dbReference>
<feature type="region of interest" description="Disordered" evidence="3">
    <location>
        <begin position="1"/>
        <end position="37"/>
    </location>
</feature>
<keyword evidence="6" id="KW-1185">Reference proteome</keyword>
<dbReference type="Proteomes" id="UP001060504">
    <property type="component" value="Unassembled WGS sequence"/>
</dbReference>
<evidence type="ECO:0000256" key="2">
    <source>
        <dbReference type="ARBA" id="ARBA00038115"/>
    </source>
</evidence>
<sequence>MPGVESDTSHAEPSEVIPDAGTTPITVPDVPGADATARGLPRRVDLTIRQRLIVDSSAVADLALRTSIASVLSATMVPTVAGALRKSQSRTEEEHLRFYAELASAKDPQLSFPAPASLPRVSSRPANPVAEWLAHGNVRNIRFDSSFQAVNPALRDQCRGYERNNVVHAQHWRHGDGPRPTLCVIHGFMGSAYLFNGLFFSLPWFYRSGYDVVLYTLPFHGRRAEKYSPFSGYGYFAHGNSGFAEAMAQAVHDFRSLIDYLEYTGVDRIALTGMSLGGYTAALIASVDDRIQAVIPNVPVVTPDRTADEWFPANKVVALRGLIAGTDRELSNAATMYSSPLNYRPLPAKDRRLIIAGLGDRLAPPEQAEVLWNHWDRCAFHWFPGNHVLHVSQPDYLRRMTRFMSGFMFD</sequence>
<dbReference type="Pfam" id="PF00561">
    <property type="entry name" value="Abhydrolase_1"/>
    <property type="match status" value="1"/>
</dbReference>
<dbReference type="PANTHER" id="PTHR22946:SF9">
    <property type="entry name" value="POLYKETIDE TRANSFERASE AF380"/>
    <property type="match status" value="1"/>
</dbReference>